<feature type="compositionally biased region" description="Basic and acidic residues" evidence="2">
    <location>
        <begin position="149"/>
        <end position="159"/>
    </location>
</feature>
<gene>
    <name evidence="4" type="ORF">HPB48_021083</name>
</gene>
<feature type="domain" description="SWIM-type" evidence="3">
    <location>
        <begin position="1"/>
        <end position="27"/>
    </location>
</feature>
<evidence type="ECO:0000256" key="2">
    <source>
        <dbReference type="SAM" id="MobiDB-lite"/>
    </source>
</evidence>
<reference evidence="4 5" key="1">
    <citation type="journal article" date="2020" name="Cell">
        <title>Large-Scale Comparative Analyses of Tick Genomes Elucidate Their Genetic Diversity and Vector Capacities.</title>
        <authorList>
            <consortium name="Tick Genome and Microbiome Consortium (TIGMIC)"/>
            <person name="Jia N."/>
            <person name="Wang J."/>
            <person name="Shi W."/>
            <person name="Du L."/>
            <person name="Sun Y."/>
            <person name="Zhan W."/>
            <person name="Jiang J.F."/>
            <person name="Wang Q."/>
            <person name="Zhang B."/>
            <person name="Ji P."/>
            <person name="Bell-Sakyi L."/>
            <person name="Cui X.M."/>
            <person name="Yuan T.T."/>
            <person name="Jiang B.G."/>
            <person name="Yang W.F."/>
            <person name="Lam T.T."/>
            <person name="Chang Q.C."/>
            <person name="Ding S.J."/>
            <person name="Wang X.J."/>
            <person name="Zhu J.G."/>
            <person name="Ruan X.D."/>
            <person name="Zhao L."/>
            <person name="Wei J.T."/>
            <person name="Ye R.Z."/>
            <person name="Que T.C."/>
            <person name="Du C.H."/>
            <person name="Zhou Y.H."/>
            <person name="Cheng J.X."/>
            <person name="Dai P.F."/>
            <person name="Guo W.B."/>
            <person name="Han X.H."/>
            <person name="Huang E.J."/>
            <person name="Li L.F."/>
            <person name="Wei W."/>
            <person name="Gao Y.C."/>
            <person name="Liu J.Z."/>
            <person name="Shao H.Z."/>
            <person name="Wang X."/>
            <person name="Wang C.C."/>
            <person name="Yang T.C."/>
            <person name="Huo Q.B."/>
            <person name="Li W."/>
            <person name="Chen H.Y."/>
            <person name="Chen S.E."/>
            <person name="Zhou L.G."/>
            <person name="Ni X.B."/>
            <person name="Tian J.H."/>
            <person name="Sheng Y."/>
            <person name="Liu T."/>
            <person name="Pan Y.S."/>
            <person name="Xia L.Y."/>
            <person name="Li J."/>
            <person name="Zhao F."/>
            <person name="Cao W.C."/>
        </authorList>
    </citation>
    <scope>NUCLEOTIDE SEQUENCE [LARGE SCALE GENOMIC DNA]</scope>
    <source>
        <strain evidence="4">HaeL-2018</strain>
    </source>
</reference>
<protein>
    <recommendedName>
        <fullName evidence="3">SWIM-type domain-containing protein</fullName>
    </recommendedName>
</protein>
<dbReference type="PROSITE" id="PS50966">
    <property type="entry name" value="ZF_SWIM"/>
    <property type="match status" value="1"/>
</dbReference>
<evidence type="ECO:0000313" key="5">
    <source>
        <dbReference type="Proteomes" id="UP000821853"/>
    </source>
</evidence>
<dbReference type="VEuPathDB" id="VectorBase:HLOH_043727"/>
<evidence type="ECO:0000259" key="3">
    <source>
        <dbReference type="PROSITE" id="PS50966"/>
    </source>
</evidence>
<dbReference type="OMA" id="GLEMCEK"/>
<sequence length="175" mass="19365">MYACSCDEHLMHFTVCKHIHAVLMASKAARADDENVQDLPDSVSKEDEAKRVLDSITKTKASTSVERAVAFKIKLDAFGTCYISSTSAETQDNMSKLLDHGLEMCEKDRNVSKVLDLPNEPANKKIMQQPKFYSTKKHSLAAPSSSRSKPTEHQKEMVKKQIMGGDLASDVISTS</sequence>
<feature type="region of interest" description="Disordered" evidence="2">
    <location>
        <begin position="128"/>
        <end position="175"/>
    </location>
</feature>
<proteinExistence type="predicted"/>
<dbReference type="InterPro" id="IPR007527">
    <property type="entry name" value="Znf_SWIM"/>
</dbReference>
<name>A0A9J6FSK4_HAELO</name>
<keyword evidence="5" id="KW-1185">Reference proteome</keyword>
<accession>A0A9J6FSK4</accession>
<dbReference type="GO" id="GO:0008270">
    <property type="term" value="F:zinc ion binding"/>
    <property type="evidence" value="ECO:0007669"/>
    <property type="project" value="UniProtKB-KW"/>
</dbReference>
<evidence type="ECO:0000313" key="4">
    <source>
        <dbReference type="EMBL" id="KAH9365092.1"/>
    </source>
</evidence>
<evidence type="ECO:0000256" key="1">
    <source>
        <dbReference type="PROSITE-ProRule" id="PRU00325"/>
    </source>
</evidence>
<keyword evidence="1" id="KW-0479">Metal-binding</keyword>
<comment type="caution">
    <text evidence="4">The sequence shown here is derived from an EMBL/GenBank/DDBJ whole genome shotgun (WGS) entry which is preliminary data.</text>
</comment>
<organism evidence="4 5">
    <name type="scientific">Haemaphysalis longicornis</name>
    <name type="common">Bush tick</name>
    <dbReference type="NCBI Taxonomy" id="44386"/>
    <lineage>
        <taxon>Eukaryota</taxon>
        <taxon>Metazoa</taxon>
        <taxon>Ecdysozoa</taxon>
        <taxon>Arthropoda</taxon>
        <taxon>Chelicerata</taxon>
        <taxon>Arachnida</taxon>
        <taxon>Acari</taxon>
        <taxon>Parasitiformes</taxon>
        <taxon>Ixodida</taxon>
        <taxon>Ixodoidea</taxon>
        <taxon>Ixodidae</taxon>
        <taxon>Haemaphysalinae</taxon>
        <taxon>Haemaphysalis</taxon>
    </lineage>
</organism>
<keyword evidence="1" id="KW-0863">Zinc-finger</keyword>
<dbReference type="EMBL" id="JABSTR010000003">
    <property type="protein sequence ID" value="KAH9365092.1"/>
    <property type="molecule type" value="Genomic_DNA"/>
</dbReference>
<dbReference type="Proteomes" id="UP000821853">
    <property type="component" value="Unassembled WGS sequence"/>
</dbReference>
<dbReference type="AlphaFoldDB" id="A0A9J6FSK4"/>
<keyword evidence="1" id="KW-0862">Zinc</keyword>